<dbReference type="SUPFAM" id="SSF49562">
    <property type="entry name" value="C2 domain (Calcium/lipid-binding domain, CaLB)"/>
    <property type="match status" value="2"/>
</dbReference>
<feature type="domain" description="C2" evidence="3">
    <location>
        <begin position="208"/>
        <end position="339"/>
    </location>
</feature>
<dbReference type="Pfam" id="PF00168">
    <property type="entry name" value="C2"/>
    <property type="match status" value="2"/>
</dbReference>
<reference evidence="4 5" key="1">
    <citation type="submission" date="2019-09" db="EMBL/GenBank/DDBJ databases">
        <title>Bird 10,000 Genomes (B10K) Project - Family phase.</title>
        <authorList>
            <person name="Zhang G."/>
        </authorList>
    </citation>
    <scope>NUCLEOTIDE SEQUENCE [LARGE SCALE GENOMIC DNA]</scope>
    <source>
        <strain evidence="4">B10K-LSUMZ-23963</strain>
        <tissue evidence="4">Muscle</tissue>
    </source>
</reference>
<dbReference type="Proteomes" id="UP000543287">
    <property type="component" value="Unassembled WGS sequence"/>
</dbReference>
<dbReference type="GO" id="GO:0005544">
    <property type="term" value="F:calcium-dependent phospholipid binding"/>
    <property type="evidence" value="ECO:0007669"/>
    <property type="project" value="TreeGrafter"/>
</dbReference>
<evidence type="ECO:0000313" key="5">
    <source>
        <dbReference type="Proteomes" id="UP000543287"/>
    </source>
</evidence>
<dbReference type="InterPro" id="IPR000008">
    <property type="entry name" value="C2_dom"/>
</dbReference>
<comment type="similarity">
    <text evidence="1">Belongs to the synaptotagmin family.</text>
</comment>
<gene>
    <name evidence="4" type="primary">Syt11_0</name>
    <name evidence="4" type="ORF">DRONOV_R14795</name>
</gene>
<dbReference type="PANTHER" id="PTHR10024:SF175">
    <property type="entry name" value="C2 DOMAIN-CONTAINING PROTEIN"/>
    <property type="match status" value="1"/>
</dbReference>
<dbReference type="GO" id="GO:0000149">
    <property type="term" value="F:SNARE binding"/>
    <property type="evidence" value="ECO:0007669"/>
    <property type="project" value="TreeGrafter"/>
</dbReference>
<dbReference type="SMART" id="SM00239">
    <property type="entry name" value="C2"/>
    <property type="match status" value="2"/>
</dbReference>
<dbReference type="InterPro" id="IPR035892">
    <property type="entry name" value="C2_domain_sf"/>
</dbReference>
<dbReference type="GO" id="GO:0030672">
    <property type="term" value="C:synaptic vesicle membrane"/>
    <property type="evidence" value="ECO:0007669"/>
    <property type="project" value="TreeGrafter"/>
</dbReference>
<dbReference type="Gene3D" id="2.60.40.150">
    <property type="entry name" value="C2 domain"/>
    <property type="match status" value="2"/>
</dbReference>
<dbReference type="GO" id="GO:0031045">
    <property type="term" value="C:dense core granule"/>
    <property type="evidence" value="ECO:0007669"/>
    <property type="project" value="TreeGrafter"/>
</dbReference>
<evidence type="ECO:0000259" key="3">
    <source>
        <dbReference type="PROSITE" id="PS50004"/>
    </source>
</evidence>
<organism evidence="4 5">
    <name type="scientific">Dromaius novaehollandiae</name>
    <name type="common">Emu</name>
    <dbReference type="NCBI Taxonomy" id="8790"/>
    <lineage>
        <taxon>Eukaryota</taxon>
        <taxon>Metazoa</taxon>
        <taxon>Chordata</taxon>
        <taxon>Craniata</taxon>
        <taxon>Vertebrata</taxon>
        <taxon>Euteleostomi</taxon>
        <taxon>Archelosauria</taxon>
        <taxon>Archosauria</taxon>
        <taxon>Dinosauria</taxon>
        <taxon>Saurischia</taxon>
        <taxon>Theropoda</taxon>
        <taxon>Coelurosauria</taxon>
        <taxon>Aves</taxon>
        <taxon>Palaeognathae</taxon>
        <taxon>Casuariiformes</taxon>
        <taxon>Dromaiidae</taxon>
        <taxon>Dromaius</taxon>
    </lineage>
</organism>
<feature type="region of interest" description="Disordered" evidence="2">
    <location>
        <begin position="49"/>
        <end position="72"/>
    </location>
</feature>
<dbReference type="GO" id="GO:0001786">
    <property type="term" value="F:phosphatidylserine binding"/>
    <property type="evidence" value="ECO:0007669"/>
    <property type="project" value="TreeGrafter"/>
</dbReference>
<proteinExistence type="inferred from homology"/>
<feature type="domain" description="C2" evidence="3">
    <location>
        <begin position="73"/>
        <end position="199"/>
    </location>
</feature>
<name>A0A7K9B7K5_DRONO</name>
<dbReference type="GO" id="GO:0005509">
    <property type="term" value="F:calcium ion binding"/>
    <property type="evidence" value="ECO:0007669"/>
    <property type="project" value="TreeGrafter"/>
</dbReference>
<feature type="compositionally biased region" description="Polar residues" evidence="2">
    <location>
        <begin position="54"/>
        <end position="67"/>
    </location>
</feature>
<dbReference type="GO" id="GO:0030276">
    <property type="term" value="F:clathrin binding"/>
    <property type="evidence" value="ECO:0007669"/>
    <property type="project" value="TreeGrafter"/>
</dbReference>
<dbReference type="GO" id="GO:0030424">
    <property type="term" value="C:axon"/>
    <property type="evidence" value="ECO:0007669"/>
    <property type="project" value="TreeGrafter"/>
</dbReference>
<dbReference type="PANTHER" id="PTHR10024">
    <property type="entry name" value="SYNAPTOTAGMIN"/>
    <property type="match status" value="1"/>
</dbReference>
<dbReference type="GO" id="GO:0048791">
    <property type="term" value="P:calcium ion-regulated exocytosis of neurotransmitter"/>
    <property type="evidence" value="ECO:0007669"/>
    <property type="project" value="TreeGrafter"/>
</dbReference>
<dbReference type="GO" id="GO:0005886">
    <property type="term" value="C:plasma membrane"/>
    <property type="evidence" value="ECO:0007669"/>
    <property type="project" value="TreeGrafter"/>
</dbReference>
<feature type="non-terminal residue" evidence="4">
    <location>
        <position position="343"/>
    </location>
</feature>
<dbReference type="AlphaFoldDB" id="A0A7K9B7K5"/>
<dbReference type="FunFam" id="2.60.40.150:FF:000352">
    <property type="entry name" value="Uncharacterized protein"/>
    <property type="match status" value="1"/>
</dbReference>
<accession>A0A7K9B7K5</accession>
<evidence type="ECO:0000256" key="2">
    <source>
        <dbReference type="SAM" id="MobiDB-lite"/>
    </source>
</evidence>
<dbReference type="GO" id="GO:0048488">
    <property type="term" value="P:synaptic vesicle endocytosis"/>
    <property type="evidence" value="ECO:0007669"/>
    <property type="project" value="TreeGrafter"/>
</dbReference>
<dbReference type="EMBL" id="VWZH01000209">
    <property type="protein sequence ID" value="NXG36186.1"/>
    <property type="molecule type" value="Genomic_DNA"/>
</dbReference>
<dbReference type="PROSITE" id="PS50004">
    <property type="entry name" value="C2"/>
    <property type="match status" value="2"/>
</dbReference>
<comment type="caution">
    <text evidence="4">The sequence shown here is derived from an EMBL/GenBank/DDBJ whole genome shotgun (WGS) entry which is preliminary data.</text>
</comment>
<feature type="non-terminal residue" evidence="4">
    <location>
        <position position="1"/>
    </location>
</feature>
<sequence>EEKHHSKGYIRRKVEKGMWGKKMPPFLLNITRQINTDIKATELDEPGACLPFSSARTENPNGLSSDSDVPRSSRGQLKFSLLYRREQRELLLTGLEARALPSRGRAKPAVRIRLLRQVPSRTPGLQCVVHEWQSRAAENCSRPAFADSVVCSLRDADVERSTLKLEVQCFDKYSRNAVLGEVRVALRDLKASQSLVLCEDLQKSTKDVVGEVLVSLRCLPVSQRIEVGLLRAKTAPACSAANKNVYARIDVSCRRHRQKPQKSRPRAHAPLIVFNETFLFHLPEPSAWDCTVLVSLYEADSDPRHLLGQATLGKSRPSDAADHWDLVIKSVQQPVAKWHPLLI</sequence>
<evidence type="ECO:0000256" key="1">
    <source>
        <dbReference type="ARBA" id="ARBA00006996"/>
    </source>
</evidence>
<evidence type="ECO:0000313" key="4">
    <source>
        <dbReference type="EMBL" id="NXG36186.1"/>
    </source>
</evidence>
<protein>
    <submittedName>
        <fullName evidence="4">SYT11 protein</fullName>
    </submittedName>
</protein>